<accession>A0A317U6K4</accession>
<proteinExistence type="predicted"/>
<organism evidence="2 3">
    <name type="scientific">Legionella qingyii</name>
    <dbReference type="NCBI Taxonomy" id="2184757"/>
    <lineage>
        <taxon>Bacteria</taxon>
        <taxon>Pseudomonadati</taxon>
        <taxon>Pseudomonadota</taxon>
        <taxon>Gammaproteobacteria</taxon>
        <taxon>Legionellales</taxon>
        <taxon>Legionellaceae</taxon>
        <taxon>Legionella</taxon>
    </lineage>
</organism>
<feature type="transmembrane region" description="Helical" evidence="1">
    <location>
        <begin position="33"/>
        <end position="50"/>
    </location>
</feature>
<dbReference type="Proteomes" id="UP000247152">
    <property type="component" value="Unassembled WGS sequence"/>
</dbReference>
<evidence type="ECO:0000313" key="2">
    <source>
        <dbReference type="EMBL" id="PWY56162.1"/>
    </source>
</evidence>
<keyword evidence="1" id="KW-1133">Transmembrane helix</keyword>
<keyword evidence="1" id="KW-0812">Transmembrane</keyword>
<gene>
    <name evidence="2" type="ORF">DGG96_08445</name>
</gene>
<sequence>MSEEGVVVISALGLLILIVLFGDPKVERRTLPATVYLSGLMGVSITGRLLRKDYEQKRFINLQNNERRILGPLITEGIFIENTVEKQDVIGSGQVYGLCKQHAKGHAIFRIK</sequence>
<dbReference type="EMBL" id="QHJG01000011">
    <property type="protein sequence ID" value="PWY56162.1"/>
    <property type="molecule type" value="Genomic_DNA"/>
</dbReference>
<feature type="transmembrane region" description="Helical" evidence="1">
    <location>
        <begin position="5"/>
        <end position="21"/>
    </location>
</feature>
<dbReference type="AlphaFoldDB" id="A0A317U6K4"/>
<keyword evidence="1" id="KW-0472">Membrane</keyword>
<protein>
    <submittedName>
        <fullName evidence="2">Uncharacterized protein</fullName>
    </submittedName>
</protein>
<name>A0A317U6K4_9GAMM</name>
<comment type="caution">
    <text evidence="2">The sequence shown here is derived from an EMBL/GenBank/DDBJ whole genome shotgun (WGS) entry which is preliminary data.</text>
</comment>
<evidence type="ECO:0000256" key="1">
    <source>
        <dbReference type="SAM" id="Phobius"/>
    </source>
</evidence>
<reference evidence="2 3" key="1">
    <citation type="submission" date="2018-05" db="EMBL/GenBank/DDBJ databases">
        <title>Legionella qingyii sp.nov., whole genome shotgun sequence.</title>
        <authorList>
            <person name="Wu H."/>
            <person name="Zhu Q."/>
            <person name="Hu C."/>
        </authorList>
    </citation>
    <scope>NUCLEOTIDE SEQUENCE [LARGE SCALE GENOMIC DNA]</scope>
    <source>
        <strain evidence="2 3">HEB18</strain>
    </source>
</reference>
<evidence type="ECO:0000313" key="3">
    <source>
        <dbReference type="Proteomes" id="UP000247152"/>
    </source>
</evidence>